<dbReference type="RefSeq" id="WP_163947196.1">
    <property type="nucleotide sequence ID" value="NZ_JAAFZH010000004.1"/>
</dbReference>
<feature type="chain" id="PRO_5026920574" evidence="1">
    <location>
        <begin position="21"/>
        <end position="132"/>
    </location>
</feature>
<protein>
    <submittedName>
        <fullName evidence="2">Uncharacterized protein</fullName>
    </submittedName>
</protein>
<keyword evidence="3" id="KW-1185">Reference proteome</keyword>
<dbReference type="Proteomes" id="UP000474175">
    <property type="component" value="Unassembled WGS sequence"/>
</dbReference>
<organism evidence="2 3">
    <name type="scientific">Spirosoma terrae</name>
    <dbReference type="NCBI Taxonomy" id="1968276"/>
    <lineage>
        <taxon>Bacteria</taxon>
        <taxon>Pseudomonadati</taxon>
        <taxon>Bacteroidota</taxon>
        <taxon>Cytophagia</taxon>
        <taxon>Cytophagales</taxon>
        <taxon>Cytophagaceae</taxon>
        <taxon>Spirosoma</taxon>
    </lineage>
</organism>
<name>A0A6L9LF93_9BACT</name>
<evidence type="ECO:0000313" key="2">
    <source>
        <dbReference type="EMBL" id="NDU95349.1"/>
    </source>
</evidence>
<comment type="caution">
    <text evidence="2">The sequence shown here is derived from an EMBL/GenBank/DDBJ whole genome shotgun (WGS) entry which is preliminary data.</text>
</comment>
<proteinExistence type="predicted"/>
<feature type="signal peptide" evidence="1">
    <location>
        <begin position="1"/>
        <end position="20"/>
    </location>
</feature>
<evidence type="ECO:0000313" key="3">
    <source>
        <dbReference type="Proteomes" id="UP000474175"/>
    </source>
</evidence>
<gene>
    <name evidence="2" type="ORF">GK108_10740</name>
</gene>
<evidence type="ECO:0000256" key="1">
    <source>
        <dbReference type="SAM" id="SignalP"/>
    </source>
</evidence>
<sequence length="132" mass="15350">MKSATSLFLGILLFVGSLFPQTDVEEVFKLPYLLAHYQTHKLTASADFTFWQFLDMHYNASSRHAKQPHEGVKIPLYNHLSTGFIFTLTQPQPRHIPSMLEELIPWPQVNFAYENLYSYQTISFLFQPPQRG</sequence>
<keyword evidence="1" id="KW-0732">Signal</keyword>
<dbReference type="EMBL" id="JAAFZH010000004">
    <property type="protein sequence ID" value="NDU95349.1"/>
    <property type="molecule type" value="Genomic_DNA"/>
</dbReference>
<dbReference type="AlphaFoldDB" id="A0A6L9LF93"/>
<accession>A0A6L9LF93</accession>
<reference evidence="2 3" key="1">
    <citation type="submission" date="2020-02" db="EMBL/GenBank/DDBJ databases">
        <title>Draft genome sequence of two Spirosoma agri KCTC 52727 and Spirosoma terrae KCTC 52035.</title>
        <authorList>
            <person name="Rojas J."/>
            <person name="Ambika Manirajan B."/>
            <person name="Suarez C."/>
            <person name="Ratering S."/>
            <person name="Schnell S."/>
        </authorList>
    </citation>
    <scope>NUCLEOTIDE SEQUENCE [LARGE SCALE GENOMIC DNA]</scope>
    <source>
        <strain evidence="2 3">KCTC 52035</strain>
    </source>
</reference>